<gene>
    <name evidence="2" type="ORF">PG993_006853</name>
</gene>
<sequence>MAPKRKEKGKQLADKWYGSERETGNNTPPGGDKLWLHSHITETDPLGAWYLGFKYIYHMKRAVHTARASHVSRILMIFLDKTTSAPQLSEVYQQWKRHKSDNDFREYYRVDESEILVDA</sequence>
<dbReference type="EMBL" id="JAQQWK010000006">
    <property type="protein sequence ID" value="KAK8038442.1"/>
    <property type="molecule type" value="Genomic_DNA"/>
</dbReference>
<accession>A0ABR1SVU9</accession>
<keyword evidence="3" id="KW-1185">Reference proteome</keyword>
<proteinExistence type="predicted"/>
<protein>
    <submittedName>
        <fullName evidence="2">Uncharacterized protein</fullName>
    </submittedName>
</protein>
<evidence type="ECO:0000313" key="3">
    <source>
        <dbReference type="Proteomes" id="UP001444661"/>
    </source>
</evidence>
<reference evidence="2 3" key="1">
    <citation type="submission" date="2023-01" db="EMBL/GenBank/DDBJ databases">
        <title>Analysis of 21 Apiospora genomes using comparative genomics revels a genus with tremendous synthesis potential of carbohydrate active enzymes and secondary metabolites.</title>
        <authorList>
            <person name="Sorensen T."/>
        </authorList>
    </citation>
    <scope>NUCLEOTIDE SEQUENCE [LARGE SCALE GENOMIC DNA]</scope>
    <source>
        <strain evidence="2 3">CBS 33761</strain>
    </source>
</reference>
<name>A0ABR1SVU9_9PEZI</name>
<evidence type="ECO:0000256" key="1">
    <source>
        <dbReference type="SAM" id="MobiDB-lite"/>
    </source>
</evidence>
<evidence type="ECO:0000313" key="2">
    <source>
        <dbReference type="EMBL" id="KAK8038442.1"/>
    </source>
</evidence>
<comment type="caution">
    <text evidence="2">The sequence shown here is derived from an EMBL/GenBank/DDBJ whole genome shotgun (WGS) entry which is preliminary data.</text>
</comment>
<organism evidence="2 3">
    <name type="scientific">Apiospora rasikravindrae</name>
    <dbReference type="NCBI Taxonomy" id="990691"/>
    <lineage>
        <taxon>Eukaryota</taxon>
        <taxon>Fungi</taxon>
        <taxon>Dikarya</taxon>
        <taxon>Ascomycota</taxon>
        <taxon>Pezizomycotina</taxon>
        <taxon>Sordariomycetes</taxon>
        <taxon>Xylariomycetidae</taxon>
        <taxon>Amphisphaeriales</taxon>
        <taxon>Apiosporaceae</taxon>
        <taxon>Apiospora</taxon>
    </lineage>
</organism>
<feature type="compositionally biased region" description="Basic and acidic residues" evidence="1">
    <location>
        <begin position="9"/>
        <end position="23"/>
    </location>
</feature>
<dbReference type="Proteomes" id="UP001444661">
    <property type="component" value="Unassembled WGS sequence"/>
</dbReference>
<feature type="region of interest" description="Disordered" evidence="1">
    <location>
        <begin position="1"/>
        <end position="31"/>
    </location>
</feature>